<sequence length="235" mass="27115">MSTDKQTVEKIQARNPYTDPTSLEFKFRARRFAKVRELIEDALEERGEAHILDLGGTEGYWLIGEDFINQHRGRLKITLVNLAQEVKPVGDTALFTSLAGDAASPDLFPGEQFDLVHSNSVIEHVGDWSHMTQFANNTKRLGKRYYMQTPNYWFPYEPHFRTLGFQFLPESARIALIQRVAMGFFPRIESYEKARDIIKHHSIISTRQVRQLFSGAEITHEKFMGLNKSIIAIKR</sequence>
<keyword evidence="1" id="KW-0489">Methyltransferase</keyword>
<dbReference type="EMBL" id="QJTF01000003">
    <property type="protein sequence ID" value="PYE89729.1"/>
    <property type="molecule type" value="Genomic_DNA"/>
</dbReference>
<protein>
    <submittedName>
        <fullName evidence="1">Methyltransferase family protein</fullName>
    </submittedName>
</protein>
<keyword evidence="1" id="KW-0808">Transferase</keyword>
<dbReference type="Pfam" id="PF13489">
    <property type="entry name" value="Methyltransf_23"/>
    <property type="match status" value="1"/>
</dbReference>
<keyword evidence="2" id="KW-1185">Reference proteome</keyword>
<name>A0A318TA35_9HYPH</name>
<gene>
    <name evidence="1" type="ORF">C7477_103238</name>
</gene>
<dbReference type="AlphaFoldDB" id="A0A318TA35"/>
<evidence type="ECO:0000313" key="2">
    <source>
        <dbReference type="Proteomes" id="UP000247454"/>
    </source>
</evidence>
<dbReference type="OrthoDB" id="7260171at2"/>
<dbReference type="Gene3D" id="3.40.50.150">
    <property type="entry name" value="Vaccinia Virus protein VP39"/>
    <property type="match status" value="1"/>
</dbReference>
<dbReference type="GO" id="GO:0032259">
    <property type="term" value="P:methylation"/>
    <property type="evidence" value="ECO:0007669"/>
    <property type="project" value="UniProtKB-KW"/>
</dbReference>
<dbReference type="SUPFAM" id="SSF53335">
    <property type="entry name" value="S-adenosyl-L-methionine-dependent methyltransferases"/>
    <property type="match status" value="1"/>
</dbReference>
<organism evidence="1 2">
    <name type="scientific">Phyllobacterium leguminum</name>
    <dbReference type="NCBI Taxonomy" id="314237"/>
    <lineage>
        <taxon>Bacteria</taxon>
        <taxon>Pseudomonadati</taxon>
        <taxon>Pseudomonadota</taxon>
        <taxon>Alphaproteobacteria</taxon>
        <taxon>Hyphomicrobiales</taxon>
        <taxon>Phyllobacteriaceae</taxon>
        <taxon>Phyllobacterium</taxon>
    </lineage>
</organism>
<accession>A0A318TA35</accession>
<evidence type="ECO:0000313" key="1">
    <source>
        <dbReference type="EMBL" id="PYE89729.1"/>
    </source>
</evidence>
<reference evidence="1 2" key="1">
    <citation type="submission" date="2018-06" db="EMBL/GenBank/DDBJ databases">
        <title>Genomic Encyclopedia of Type Strains, Phase III (KMG-III): the genomes of soil and plant-associated and newly described type strains.</title>
        <authorList>
            <person name="Whitman W."/>
        </authorList>
    </citation>
    <scope>NUCLEOTIDE SEQUENCE [LARGE SCALE GENOMIC DNA]</scope>
    <source>
        <strain evidence="1 2">ORS 1419</strain>
    </source>
</reference>
<proteinExistence type="predicted"/>
<dbReference type="InterPro" id="IPR029063">
    <property type="entry name" value="SAM-dependent_MTases_sf"/>
</dbReference>
<dbReference type="Proteomes" id="UP000247454">
    <property type="component" value="Unassembled WGS sequence"/>
</dbReference>
<dbReference type="GO" id="GO:0008168">
    <property type="term" value="F:methyltransferase activity"/>
    <property type="evidence" value="ECO:0007669"/>
    <property type="project" value="UniProtKB-KW"/>
</dbReference>
<dbReference type="RefSeq" id="WP_110749262.1">
    <property type="nucleotide sequence ID" value="NZ_QJTF01000003.1"/>
</dbReference>
<comment type="caution">
    <text evidence="1">The sequence shown here is derived from an EMBL/GenBank/DDBJ whole genome shotgun (WGS) entry which is preliminary data.</text>
</comment>